<dbReference type="EnsemblMetazoa" id="ADIR009210-RA">
    <property type="protein sequence ID" value="ADIR009210-PA"/>
    <property type="gene ID" value="ADIR009210"/>
</dbReference>
<evidence type="ECO:0000256" key="3">
    <source>
        <dbReference type="ARBA" id="ARBA00022980"/>
    </source>
</evidence>
<dbReference type="GO" id="GO:0032543">
    <property type="term" value="P:mitochondrial translation"/>
    <property type="evidence" value="ECO:0007669"/>
    <property type="project" value="TreeGrafter"/>
</dbReference>
<organism evidence="8 9">
    <name type="scientific">Anopheles dirus</name>
    <dbReference type="NCBI Taxonomy" id="7168"/>
    <lineage>
        <taxon>Eukaryota</taxon>
        <taxon>Metazoa</taxon>
        <taxon>Ecdysozoa</taxon>
        <taxon>Arthropoda</taxon>
        <taxon>Hexapoda</taxon>
        <taxon>Insecta</taxon>
        <taxon>Pterygota</taxon>
        <taxon>Neoptera</taxon>
        <taxon>Endopterygota</taxon>
        <taxon>Diptera</taxon>
        <taxon>Nematocera</taxon>
        <taxon>Culicoidea</taxon>
        <taxon>Culicidae</taxon>
        <taxon>Anophelinae</taxon>
        <taxon>Anopheles</taxon>
    </lineage>
</organism>
<proteinExistence type="inferred from homology"/>
<dbReference type="InterPro" id="IPR000307">
    <property type="entry name" value="Ribosomal_bS16"/>
</dbReference>
<dbReference type="SUPFAM" id="SSF54565">
    <property type="entry name" value="Ribosomal protein S16"/>
    <property type="match status" value="1"/>
</dbReference>
<dbReference type="FunFam" id="3.30.1320.10:FF:000004">
    <property type="entry name" value="28S ribosomal protein S16, mitochondrial"/>
    <property type="match status" value="1"/>
</dbReference>
<dbReference type="GO" id="GO:0005763">
    <property type="term" value="C:mitochondrial small ribosomal subunit"/>
    <property type="evidence" value="ECO:0007669"/>
    <property type="project" value="TreeGrafter"/>
</dbReference>
<dbReference type="AlphaFoldDB" id="A0A182NNH5"/>
<dbReference type="STRING" id="7168.A0A182NNH5"/>
<evidence type="ECO:0000256" key="5">
    <source>
        <dbReference type="ARBA" id="ARBA00023274"/>
    </source>
</evidence>
<comment type="similarity">
    <text evidence="2">Belongs to the bacterial ribosomal protein bS16 family.</text>
</comment>
<dbReference type="InterPro" id="IPR023803">
    <property type="entry name" value="Ribosomal_bS16_dom_sf"/>
</dbReference>
<protein>
    <recommendedName>
        <fullName evidence="6">Small ribosomal subunit protein bS16m</fullName>
    </recommendedName>
    <alternativeName>
        <fullName evidence="7">28S ribosomal protein S16, mitochondrial</fullName>
    </alternativeName>
</protein>
<keyword evidence="4" id="KW-0496">Mitochondrion</keyword>
<dbReference type="Gene3D" id="3.30.1320.10">
    <property type="match status" value="1"/>
</dbReference>
<evidence type="ECO:0000256" key="6">
    <source>
        <dbReference type="ARBA" id="ARBA00035263"/>
    </source>
</evidence>
<keyword evidence="5" id="KW-0687">Ribonucleoprotein</keyword>
<dbReference type="HAMAP" id="MF_00385">
    <property type="entry name" value="Ribosomal_bS16"/>
    <property type="match status" value="1"/>
</dbReference>
<dbReference type="VEuPathDB" id="VectorBase:ADIR009210"/>
<reference evidence="9" key="1">
    <citation type="submission" date="2013-03" db="EMBL/GenBank/DDBJ databases">
        <title>The Genome Sequence of Anopheles dirus WRAIR2.</title>
        <authorList>
            <consortium name="The Broad Institute Genomics Platform"/>
            <person name="Neafsey D.E."/>
            <person name="Walton C."/>
            <person name="Walker B."/>
            <person name="Young S.K."/>
            <person name="Zeng Q."/>
            <person name="Gargeya S."/>
            <person name="Fitzgerald M."/>
            <person name="Haas B."/>
            <person name="Abouelleil A."/>
            <person name="Allen A.W."/>
            <person name="Alvarado L."/>
            <person name="Arachchi H.M."/>
            <person name="Berlin A.M."/>
            <person name="Chapman S.B."/>
            <person name="Gainer-Dewar J."/>
            <person name="Goldberg J."/>
            <person name="Griggs A."/>
            <person name="Gujja S."/>
            <person name="Hansen M."/>
            <person name="Howarth C."/>
            <person name="Imamovic A."/>
            <person name="Ireland A."/>
            <person name="Larimer J."/>
            <person name="McCowan C."/>
            <person name="Murphy C."/>
            <person name="Pearson M."/>
            <person name="Poon T.W."/>
            <person name="Priest M."/>
            <person name="Roberts A."/>
            <person name="Saif S."/>
            <person name="Shea T."/>
            <person name="Sisk P."/>
            <person name="Sykes S."/>
            <person name="Wortman J."/>
            <person name="Nusbaum C."/>
            <person name="Birren B."/>
        </authorList>
    </citation>
    <scope>NUCLEOTIDE SEQUENCE [LARGE SCALE GENOMIC DNA]</scope>
    <source>
        <strain evidence="9">WRAIR2</strain>
    </source>
</reference>
<evidence type="ECO:0000313" key="9">
    <source>
        <dbReference type="Proteomes" id="UP000075884"/>
    </source>
</evidence>
<evidence type="ECO:0000313" key="8">
    <source>
        <dbReference type="EnsemblMetazoa" id="ADIR009210-PA"/>
    </source>
</evidence>
<evidence type="ECO:0000256" key="2">
    <source>
        <dbReference type="ARBA" id="ARBA00006668"/>
    </source>
</evidence>
<dbReference type="Pfam" id="PF00886">
    <property type="entry name" value="Ribosomal_S16"/>
    <property type="match status" value="1"/>
</dbReference>
<reference evidence="8" key="2">
    <citation type="submission" date="2020-05" db="UniProtKB">
        <authorList>
            <consortium name="EnsemblMetazoa"/>
        </authorList>
    </citation>
    <scope>IDENTIFICATION</scope>
    <source>
        <strain evidence="8">WRAIR2</strain>
    </source>
</reference>
<evidence type="ECO:0000256" key="7">
    <source>
        <dbReference type="ARBA" id="ARBA00035438"/>
    </source>
</evidence>
<comment type="subcellular location">
    <subcellularLocation>
        <location evidence="1">Mitochondrion</location>
    </subcellularLocation>
</comment>
<sequence>RGEARLTSTSCVYFCWHVFRDTEVINTHTVCEEIDKLHSIKMSLAPASGTGRFWARSAKIIRFVRQGCTNRPFFHIVVMERRKDQYQPVIEQVGTYDPIPNEHNEQLVSFNYERVRHWIGSGAHITKPVAELLGVAGLLPVHPRTYMTAWRNRQMAEKLAEIEAVKNADKAESPSSS</sequence>
<evidence type="ECO:0000256" key="1">
    <source>
        <dbReference type="ARBA" id="ARBA00004173"/>
    </source>
</evidence>
<dbReference type="GO" id="GO:0005743">
    <property type="term" value="C:mitochondrial inner membrane"/>
    <property type="evidence" value="ECO:0007669"/>
    <property type="project" value="UniProtKB-ARBA"/>
</dbReference>
<dbReference type="GO" id="GO:0003735">
    <property type="term" value="F:structural constituent of ribosome"/>
    <property type="evidence" value="ECO:0007669"/>
    <property type="project" value="InterPro"/>
</dbReference>
<accession>A0A182NNH5</accession>
<evidence type="ECO:0000256" key="4">
    <source>
        <dbReference type="ARBA" id="ARBA00023128"/>
    </source>
</evidence>
<dbReference type="PANTHER" id="PTHR12919:SF20">
    <property type="entry name" value="SMALL RIBOSOMAL SUBUNIT PROTEIN BS16M"/>
    <property type="match status" value="1"/>
</dbReference>
<keyword evidence="3" id="KW-0689">Ribosomal protein</keyword>
<dbReference type="Proteomes" id="UP000075884">
    <property type="component" value="Unassembled WGS sequence"/>
</dbReference>
<dbReference type="PANTHER" id="PTHR12919">
    <property type="entry name" value="30S RIBOSOMAL PROTEIN S16"/>
    <property type="match status" value="1"/>
</dbReference>
<dbReference type="NCBIfam" id="TIGR00002">
    <property type="entry name" value="S16"/>
    <property type="match status" value="1"/>
</dbReference>
<keyword evidence="9" id="KW-1185">Reference proteome</keyword>
<name>A0A182NNH5_9DIPT</name>